<keyword evidence="2" id="KW-1185">Reference proteome</keyword>
<name>A0A5S9NVU8_9HYPH</name>
<dbReference type="RefSeq" id="WP_159598608.1">
    <property type="nucleotide sequence ID" value="NZ_CACSAS010000001.1"/>
</dbReference>
<dbReference type="AlphaFoldDB" id="A0A5S9NVU8"/>
<dbReference type="InterPro" id="IPR021698">
    <property type="entry name" value="DUF3280"/>
</dbReference>
<reference evidence="1 2" key="1">
    <citation type="submission" date="2019-12" db="EMBL/GenBank/DDBJ databases">
        <authorList>
            <person name="Reyes-Prieto M."/>
        </authorList>
    </citation>
    <scope>NUCLEOTIDE SEQUENCE [LARGE SCALE GENOMIC DNA]</scope>
    <source>
        <strain evidence="1">HF14-78462</strain>
    </source>
</reference>
<dbReference type="Pfam" id="PF11684">
    <property type="entry name" value="DUF3280"/>
    <property type="match status" value="1"/>
</dbReference>
<sequence length="169" mass="17857">MPTGDFALRLSAALGGLVLGLSVAVATPASTLVAIADIGFTDSSGEAKDQRAEHEARRLELTQALRADIGRDDQLESLSLACEGACRLDGEGVEALRQRAREAGAAYVVVGSVHKMSTLVLSMRVAVLDVASGKLVLERLLSFRGDNDEGWRHAGDYAAREVIGRLAAR</sequence>
<protein>
    <recommendedName>
        <fullName evidence="3">DUF2380 domain-containing protein</fullName>
    </recommendedName>
</protein>
<dbReference type="EMBL" id="CACSAS010000001">
    <property type="protein sequence ID" value="CAA0094866.1"/>
    <property type="molecule type" value="Genomic_DNA"/>
</dbReference>
<proteinExistence type="predicted"/>
<evidence type="ECO:0008006" key="3">
    <source>
        <dbReference type="Google" id="ProtNLM"/>
    </source>
</evidence>
<organism evidence="1 2">
    <name type="scientific">Starkeya nomas</name>
    <dbReference type="NCBI Taxonomy" id="2666134"/>
    <lineage>
        <taxon>Bacteria</taxon>
        <taxon>Pseudomonadati</taxon>
        <taxon>Pseudomonadota</taxon>
        <taxon>Alphaproteobacteria</taxon>
        <taxon>Hyphomicrobiales</taxon>
        <taxon>Xanthobacteraceae</taxon>
        <taxon>Starkeya</taxon>
    </lineage>
</organism>
<gene>
    <name evidence="1" type="ORF">STARVERO_01799</name>
</gene>
<evidence type="ECO:0000313" key="1">
    <source>
        <dbReference type="EMBL" id="CAA0094866.1"/>
    </source>
</evidence>
<accession>A0A5S9NVU8</accession>
<dbReference type="Proteomes" id="UP000433050">
    <property type="component" value="Unassembled WGS sequence"/>
</dbReference>
<evidence type="ECO:0000313" key="2">
    <source>
        <dbReference type="Proteomes" id="UP000433050"/>
    </source>
</evidence>